<feature type="chain" id="PRO_5046597893" evidence="1">
    <location>
        <begin position="21"/>
        <end position="354"/>
    </location>
</feature>
<evidence type="ECO:0000313" key="3">
    <source>
        <dbReference type="Proteomes" id="UP001597510"/>
    </source>
</evidence>
<evidence type="ECO:0000256" key="1">
    <source>
        <dbReference type="SAM" id="SignalP"/>
    </source>
</evidence>
<keyword evidence="1" id="KW-0732">Signal</keyword>
<dbReference type="RefSeq" id="WP_340235664.1">
    <property type="nucleotide sequence ID" value="NZ_JBBEWC010000004.1"/>
</dbReference>
<name>A0ABW5J2K6_9BACT</name>
<accession>A0ABW5J2K6</accession>
<keyword evidence="3" id="KW-1185">Reference proteome</keyword>
<protein>
    <submittedName>
        <fullName evidence="2">PorP/SprF family type IX secretion system membrane protein</fullName>
    </submittedName>
</protein>
<dbReference type="Pfam" id="PF11751">
    <property type="entry name" value="PorP_SprF"/>
    <property type="match status" value="1"/>
</dbReference>
<reference evidence="3" key="1">
    <citation type="journal article" date="2019" name="Int. J. Syst. Evol. Microbiol.">
        <title>The Global Catalogue of Microorganisms (GCM) 10K type strain sequencing project: providing services to taxonomists for standard genome sequencing and annotation.</title>
        <authorList>
            <consortium name="The Broad Institute Genomics Platform"/>
            <consortium name="The Broad Institute Genome Sequencing Center for Infectious Disease"/>
            <person name="Wu L."/>
            <person name="Ma J."/>
        </authorList>
    </citation>
    <scope>NUCLEOTIDE SEQUENCE [LARGE SCALE GENOMIC DNA]</scope>
    <source>
        <strain evidence="3">KCTC 52344</strain>
    </source>
</reference>
<dbReference type="InterPro" id="IPR019861">
    <property type="entry name" value="PorP/SprF_Bacteroidetes"/>
</dbReference>
<feature type="signal peptide" evidence="1">
    <location>
        <begin position="1"/>
        <end position="20"/>
    </location>
</feature>
<proteinExistence type="predicted"/>
<sequence>MMKKFTLLLIILGISRVMLAQSPQFSQFYANPLYHNPAFTGDASTTRLIATARYQWLGYGSGYNSHAFSIDSYLGAKNSIGFQAIHDNQFQFLKTESLAGFYSRFVPLNENTGLTLGTKIGWTFSRFDNLSNLNFADAFSATSGLISVSPTSRDKTDFGSIPLNWNYPDVAFGALLKTSETLDGFPLTWVGFSANYRQLMGENTKATFIPRWKLGMQLGYKVSHHLQIWDRALGRDADREKSISFTSHLRKEARFWQIDFGVNFTYTPLVLGVWYRNIPFRRFDKVSQQDALTFLGGFQFGKFLVEYSYDVTVSSLYNSSAGAHEISIWYGIDAFLDFRSKKREHRRRLDCTNF</sequence>
<dbReference type="NCBIfam" id="TIGR03519">
    <property type="entry name" value="T9SS_PorP_fam"/>
    <property type="match status" value="1"/>
</dbReference>
<gene>
    <name evidence="2" type="ORF">ACFSR2_05105</name>
</gene>
<dbReference type="Proteomes" id="UP001597510">
    <property type="component" value="Unassembled WGS sequence"/>
</dbReference>
<evidence type="ECO:0000313" key="2">
    <source>
        <dbReference type="EMBL" id="MFD2520252.1"/>
    </source>
</evidence>
<comment type="caution">
    <text evidence="2">The sequence shown here is derived from an EMBL/GenBank/DDBJ whole genome shotgun (WGS) entry which is preliminary data.</text>
</comment>
<organism evidence="2 3">
    <name type="scientific">Emticicia soli</name>
    <dbReference type="NCBI Taxonomy" id="2027878"/>
    <lineage>
        <taxon>Bacteria</taxon>
        <taxon>Pseudomonadati</taxon>
        <taxon>Bacteroidota</taxon>
        <taxon>Cytophagia</taxon>
        <taxon>Cytophagales</taxon>
        <taxon>Leadbetterellaceae</taxon>
        <taxon>Emticicia</taxon>
    </lineage>
</organism>
<dbReference type="EMBL" id="JBHULC010000004">
    <property type="protein sequence ID" value="MFD2520252.1"/>
    <property type="molecule type" value="Genomic_DNA"/>
</dbReference>